<dbReference type="OrthoDB" id="37297at2759"/>
<dbReference type="CDD" id="cd02972">
    <property type="entry name" value="DsbA_family"/>
    <property type="match status" value="1"/>
</dbReference>
<gene>
    <name evidence="4" type="primary">LOC111014065</name>
</gene>
<dbReference type="Pfam" id="PF13462">
    <property type="entry name" value="Thioredoxin_4"/>
    <property type="match status" value="1"/>
</dbReference>
<keyword evidence="1" id="KW-1133">Transmembrane helix</keyword>
<dbReference type="PANTHER" id="PTHR33875">
    <property type="entry name" value="OS09G0542200 PROTEIN"/>
    <property type="match status" value="1"/>
</dbReference>
<evidence type="ECO:0000259" key="2">
    <source>
        <dbReference type="Pfam" id="PF13462"/>
    </source>
</evidence>
<dbReference type="InterPro" id="IPR036249">
    <property type="entry name" value="Thioredoxin-like_sf"/>
</dbReference>
<dbReference type="PANTHER" id="PTHR33875:SF2">
    <property type="entry name" value="ACR183CP"/>
    <property type="match status" value="1"/>
</dbReference>
<sequence length="278" mass="31626">MNDVYFANLVEILVTKDRRNSSTKLQSKAKMAKLETRHSQSPPLHSAAFYFFFFAFFLTTALAQNLPPPKFDGFPYGNRTYDFDTVLIEAFYDPVCPDSRDSWPPLKKALDYYGSRVRLVIHLLPLPYHDNAYAASRALHIVDLVNPSATFTLLEAFFGQQKQFYNAETHYLSRVSIVDKIVKFGAEVLGKSYEKALVTGFNDRNTDLLTRVSFKFSTSRGVYGTPFFFINGFLAPDKGSAINYTGWRDLIDPLVGNKKRIGWKTNTGKHTIADFAFM</sequence>
<dbReference type="Proteomes" id="UP000504603">
    <property type="component" value="Unplaced"/>
</dbReference>
<accession>A0A6J1CTH2</accession>
<proteinExistence type="predicted"/>
<name>A0A6J1CTH2_MOMCH</name>
<keyword evidence="1" id="KW-0472">Membrane</keyword>
<feature type="transmembrane region" description="Helical" evidence="1">
    <location>
        <begin position="47"/>
        <end position="66"/>
    </location>
</feature>
<protein>
    <submittedName>
        <fullName evidence="4">Uncharacterized protein LOC111014065</fullName>
    </submittedName>
</protein>
<dbReference type="SUPFAM" id="SSF52833">
    <property type="entry name" value="Thioredoxin-like"/>
    <property type="match status" value="1"/>
</dbReference>
<dbReference type="GeneID" id="111014065"/>
<feature type="domain" description="Thioredoxin-like fold" evidence="2">
    <location>
        <begin position="86"/>
        <end position="251"/>
    </location>
</feature>
<keyword evidence="1" id="KW-0812">Transmembrane</keyword>
<evidence type="ECO:0000256" key="1">
    <source>
        <dbReference type="SAM" id="Phobius"/>
    </source>
</evidence>
<dbReference type="RefSeq" id="XP_022144362.1">
    <property type="nucleotide sequence ID" value="XM_022288670.1"/>
</dbReference>
<dbReference type="AlphaFoldDB" id="A0A6J1CTH2"/>
<evidence type="ECO:0000313" key="4">
    <source>
        <dbReference type="RefSeq" id="XP_022144362.1"/>
    </source>
</evidence>
<dbReference type="KEGG" id="mcha:111014065"/>
<keyword evidence="3" id="KW-1185">Reference proteome</keyword>
<organism evidence="3 4">
    <name type="scientific">Momordica charantia</name>
    <name type="common">Bitter gourd</name>
    <name type="synonym">Balsam pear</name>
    <dbReference type="NCBI Taxonomy" id="3673"/>
    <lineage>
        <taxon>Eukaryota</taxon>
        <taxon>Viridiplantae</taxon>
        <taxon>Streptophyta</taxon>
        <taxon>Embryophyta</taxon>
        <taxon>Tracheophyta</taxon>
        <taxon>Spermatophyta</taxon>
        <taxon>Magnoliopsida</taxon>
        <taxon>eudicotyledons</taxon>
        <taxon>Gunneridae</taxon>
        <taxon>Pentapetalae</taxon>
        <taxon>rosids</taxon>
        <taxon>fabids</taxon>
        <taxon>Cucurbitales</taxon>
        <taxon>Cucurbitaceae</taxon>
        <taxon>Momordiceae</taxon>
        <taxon>Momordica</taxon>
    </lineage>
</organism>
<reference evidence="4" key="1">
    <citation type="submission" date="2025-08" db="UniProtKB">
        <authorList>
            <consortium name="RefSeq"/>
        </authorList>
    </citation>
    <scope>IDENTIFICATION</scope>
</reference>
<dbReference type="Gene3D" id="3.40.30.10">
    <property type="entry name" value="Glutaredoxin"/>
    <property type="match status" value="1"/>
</dbReference>
<evidence type="ECO:0000313" key="3">
    <source>
        <dbReference type="Proteomes" id="UP000504603"/>
    </source>
</evidence>
<dbReference type="InterPro" id="IPR012336">
    <property type="entry name" value="Thioredoxin-like_fold"/>
</dbReference>